<evidence type="ECO:0000256" key="1">
    <source>
        <dbReference type="ARBA" id="ARBA00004191"/>
    </source>
</evidence>
<comment type="subcellular location">
    <subcellularLocation>
        <location evidence="1">Secreted</location>
        <location evidence="1">Cell wall</location>
    </subcellularLocation>
</comment>
<dbReference type="GO" id="GO:0004650">
    <property type="term" value="F:polygalacturonase activity"/>
    <property type="evidence" value="ECO:0007669"/>
    <property type="project" value="InterPro"/>
</dbReference>
<sequence length="60" mass="5888">QGTSGTAEGVVLICSSSVPCDGVELNNIDLTFNGAPTVAKCTNVKPIVTGKAPACQAPAA</sequence>
<keyword evidence="8" id="KW-1185">Reference proteome</keyword>
<evidence type="ECO:0000256" key="6">
    <source>
        <dbReference type="RuleBase" id="RU361169"/>
    </source>
</evidence>
<evidence type="ECO:0000256" key="2">
    <source>
        <dbReference type="ARBA" id="ARBA00008834"/>
    </source>
</evidence>
<keyword evidence="3" id="KW-0134">Cell wall</keyword>
<evidence type="ECO:0000313" key="8">
    <source>
        <dbReference type="Proteomes" id="UP000265520"/>
    </source>
</evidence>
<dbReference type="Proteomes" id="UP000265520">
    <property type="component" value="Unassembled WGS sequence"/>
</dbReference>
<reference evidence="7 8" key="1">
    <citation type="journal article" date="2018" name="Front. Plant Sci.">
        <title>Red Clover (Trifolium pratense) and Zigzag Clover (T. medium) - A Picture of Genomic Similarities and Differences.</title>
        <authorList>
            <person name="Dluhosova J."/>
            <person name="Istvanek J."/>
            <person name="Nedelnik J."/>
            <person name="Repkova J."/>
        </authorList>
    </citation>
    <scope>NUCLEOTIDE SEQUENCE [LARGE SCALE GENOMIC DNA]</scope>
    <source>
        <strain evidence="8">cv. 10/8</strain>
        <tissue evidence="7">Leaf</tissue>
    </source>
</reference>
<evidence type="ECO:0000256" key="5">
    <source>
        <dbReference type="ARBA" id="ARBA00023295"/>
    </source>
</evidence>
<evidence type="ECO:0000313" key="7">
    <source>
        <dbReference type="EMBL" id="MCI06885.1"/>
    </source>
</evidence>
<dbReference type="GO" id="GO:0005975">
    <property type="term" value="P:carbohydrate metabolic process"/>
    <property type="evidence" value="ECO:0007669"/>
    <property type="project" value="InterPro"/>
</dbReference>
<dbReference type="SUPFAM" id="SSF51126">
    <property type="entry name" value="Pectin lyase-like"/>
    <property type="match status" value="1"/>
</dbReference>
<dbReference type="InterPro" id="IPR000743">
    <property type="entry name" value="Glyco_hydro_28"/>
</dbReference>
<comment type="similarity">
    <text evidence="2 6">Belongs to the glycosyl hydrolase 28 family.</text>
</comment>
<dbReference type="AlphaFoldDB" id="A0A392P7K8"/>
<protein>
    <submittedName>
        <fullName evidence="7">Polygalactorunase PG11</fullName>
    </submittedName>
</protein>
<proteinExistence type="inferred from homology"/>
<dbReference type="InterPro" id="IPR011050">
    <property type="entry name" value="Pectin_lyase_fold/virulence"/>
</dbReference>
<evidence type="ECO:0000256" key="3">
    <source>
        <dbReference type="ARBA" id="ARBA00022512"/>
    </source>
</evidence>
<comment type="caution">
    <text evidence="7">The sequence shown here is derived from an EMBL/GenBank/DDBJ whole genome shotgun (WGS) entry which is preliminary data.</text>
</comment>
<evidence type="ECO:0000256" key="4">
    <source>
        <dbReference type="ARBA" id="ARBA00022801"/>
    </source>
</evidence>
<name>A0A392P7K8_9FABA</name>
<keyword evidence="3" id="KW-0964">Secreted</keyword>
<dbReference type="Gene3D" id="2.160.20.10">
    <property type="entry name" value="Single-stranded right-handed beta-helix, Pectin lyase-like"/>
    <property type="match status" value="1"/>
</dbReference>
<keyword evidence="4 6" id="KW-0378">Hydrolase</keyword>
<dbReference type="InterPro" id="IPR012334">
    <property type="entry name" value="Pectin_lyas_fold"/>
</dbReference>
<dbReference type="EMBL" id="LXQA010063407">
    <property type="protein sequence ID" value="MCI06885.1"/>
    <property type="molecule type" value="Genomic_DNA"/>
</dbReference>
<accession>A0A392P7K8</accession>
<keyword evidence="5 6" id="KW-0326">Glycosidase</keyword>
<organism evidence="7 8">
    <name type="scientific">Trifolium medium</name>
    <dbReference type="NCBI Taxonomy" id="97028"/>
    <lineage>
        <taxon>Eukaryota</taxon>
        <taxon>Viridiplantae</taxon>
        <taxon>Streptophyta</taxon>
        <taxon>Embryophyta</taxon>
        <taxon>Tracheophyta</taxon>
        <taxon>Spermatophyta</taxon>
        <taxon>Magnoliopsida</taxon>
        <taxon>eudicotyledons</taxon>
        <taxon>Gunneridae</taxon>
        <taxon>Pentapetalae</taxon>
        <taxon>rosids</taxon>
        <taxon>fabids</taxon>
        <taxon>Fabales</taxon>
        <taxon>Fabaceae</taxon>
        <taxon>Papilionoideae</taxon>
        <taxon>50 kb inversion clade</taxon>
        <taxon>NPAAA clade</taxon>
        <taxon>Hologalegina</taxon>
        <taxon>IRL clade</taxon>
        <taxon>Trifolieae</taxon>
        <taxon>Trifolium</taxon>
    </lineage>
</organism>
<dbReference type="Pfam" id="PF00295">
    <property type="entry name" value="Glyco_hydro_28"/>
    <property type="match status" value="1"/>
</dbReference>
<feature type="non-terminal residue" evidence="7">
    <location>
        <position position="1"/>
    </location>
</feature>